<evidence type="ECO:0000313" key="1">
    <source>
        <dbReference type="EMBL" id="PKE55548.1"/>
    </source>
</evidence>
<comment type="caution">
    <text evidence="1">The sequence shown here is derived from an EMBL/GenBank/DDBJ whole genome shotgun (WGS) entry which is preliminary data.</text>
</comment>
<proteinExistence type="predicted"/>
<protein>
    <submittedName>
        <fullName evidence="1">Peptide transporter</fullName>
    </submittedName>
</protein>
<dbReference type="Proteomes" id="UP000233606">
    <property type="component" value="Unassembled WGS sequence"/>
</dbReference>
<dbReference type="EMBL" id="PIWU01000024">
    <property type="protein sequence ID" value="PKE55548.1"/>
    <property type="molecule type" value="Genomic_DNA"/>
</dbReference>
<accession>A0ACC9MPG8</accession>
<reference evidence="1" key="1">
    <citation type="submission" date="2017-12" db="EMBL/GenBank/DDBJ databases">
        <title>Genomics of Macrococcus caseolyticus.</title>
        <authorList>
            <person name="MacFadyen A.C."/>
            <person name="Paterson G.K."/>
        </authorList>
    </citation>
    <scope>NUCLEOTIDE SEQUENCE</scope>
    <source>
        <strain evidence="1">5459_5_49</strain>
    </source>
</reference>
<organism evidence="1 2">
    <name type="scientific">Macrococcoides caseolyticum</name>
    <dbReference type="NCBI Taxonomy" id="69966"/>
    <lineage>
        <taxon>Bacteria</taxon>
        <taxon>Bacillati</taxon>
        <taxon>Bacillota</taxon>
        <taxon>Bacilli</taxon>
        <taxon>Bacillales</taxon>
        <taxon>Staphylococcaceae</taxon>
        <taxon>Macrococcoides</taxon>
    </lineage>
</organism>
<evidence type="ECO:0000313" key="2">
    <source>
        <dbReference type="Proteomes" id="UP000233606"/>
    </source>
</evidence>
<name>A0ACC9MPG8_9STAP</name>
<gene>
    <name evidence="1" type="ORF">CW682_11445</name>
</gene>
<sequence length="269" mass="31477">MKIITFSAIKGGVGKTTLTYNFGSWLKYQGKKVLYIDLDHQCNLTQTFNIFENKGTVADIFIPKNEVNIIKIDTHISIIPGYMRLDDIEKNISTQSNKDMLFYMWLEDNYQKMNINEYDFILIDTHPDFSTITKNAIAISHTVFSPVTPSEHGFSSRDILIERFNEFKNEMVDFKTRESYITADLFFIANMVKHNTKSSKEFMKLIPKIDDVIAVIPNKELFNNTTLEKKSITEMSLITSQYNKHKKFFDNYHEININLLNHIKLRKEQ</sequence>
<keyword evidence="2" id="KW-1185">Reference proteome</keyword>